<protein>
    <submittedName>
        <fullName evidence="6">Homocysteine methyltransferase</fullName>
    </submittedName>
</protein>
<dbReference type="GO" id="GO:0032259">
    <property type="term" value="P:methylation"/>
    <property type="evidence" value="ECO:0007669"/>
    <property type="project" value="UniProtKB-KW"/>
</dbReference>
<accession>A0A1A7PTY2</accession>
<dbReference type="SUPFAM" id="SSF82282">
    <property type="entry name" value="Homocysteine S-methyltransferase"/>
    <property type="match status" value="1"/>
</dbReference>
<dbReference type="GO" id="GO:0008168">
    <property type="term" value="F:methyltransferase activity"/>
    <property type="evidence" value="ECO:0007669"/>
    <property type="project" value="UniProtKB-UniRule"/>
</dbReference>
<evidence type="ECO:0000256" key="4">
    <source>
        <dbReference type="PROSITE-ProRule" id="PRU00333"/>
    </source>
</evidence>
<feature type="domain" description="Hcy-binding" evidence="5">
    <location>
        <begin position="1"/>
        <end position="296"/>
    </location>
</feature>
<dbReference type="EMBL" id="JTJR01000011">
    <property type="protein sequence ID" value="OBX05186.1"/>
    <property type="molecule type" value="Genomic_DNA"/>
</dbReference>
<dbReference type="InterPro" id="IPR003726">
    <property type="entry name" value="HCY_dom"/>
</dbReference>
<dbReference type="AlphaFoldDB" id="A0A1A7PTY2"/>
<dbReference type="STRING" id="505345.QV06_02985"/>
<evidence type="ECO:0000313" key="6">
    <source>
        <dbReference type="EMBL" id="OBX05186.1"/>
    </source>
</evidence>
<gene>
    <name evidence="6" type="ORF">QV06_02985</name>
</gene>
<dbReference type="PROSITE" id="PS50970">
    <property type="entry name" value="HCY"/>
    <property type="match status" value="1"/>
</dbReference>
<evidence type="ECO:0000313" key="7">
    <source>
        <dbReference type="Proteomes" id="UP000092626"/>
    </source>
</evidence>
<evidence type="ECO:0000256" key="1">
    <source>
        <dbReference type="ARBA" id="ARBA00022603"/>
    </source>
</evidence>
<dbReference type="PANTHER" id="PTHR11103:SF18">
    <property type="entry name" value="SLR1189 PROTEIN"/>
    <property type="match status" value="1"/>
</dbReference>
<dbReference type="InterPro" id="IPR017226">
    <property type="entry name" value="BHMT-like"/>
</dbReference>
<dbReference type="GO" id="GO:0009086">
    <property type="term" value="P:methionine biosynthetic process"/>
    <property type="evidence" value="ECO:0007669"/>
    <property type="project" value="InterPro"/>
</dbReference>
<dbReference type="InterPro" id="IPR036589">
    <property type="entry name" value="HCY_dom_sf"/>
</dbReference>
<evidence type="ECO:0000256" key="3">
    <source>
        <dbReference type="PIRSR" id="PIRSR037505-2"/>
    </source>
</evidence>
<dbReference type="PATRIC" id="fig|505345.6.peg.609"/>
<dbReference type="RefSeq" id="WP_065236881.1">
    <property type="nucleotide sequence ID" value="NZ_JTJR01000011.1"/>
</dbReference>
<dbReference type="Proteomes" id="UP000092626">
    <property type="component" value="Unassembled WGS sequence"/>
</dbReference>
<keyword evidence="1 4" id="KW-0489">Methyltransferase</keyword>
<name>A0A1A7PTY2_9PAST</name>
<proteinExistence type="predicted"/>
<evidence type="ECO:0000256" key="2">
    <source>
        <dbReference type="ARBA" id="ARBA00022679"/>
    </source>
</evidence>
<reference evidence="6 7" key="1">
    <citation type="submission" date="2014-11" db="EMBL/GenBank/DDBJ databases">
        <title>Pan-genome of Gallibacterium spp.</title>
        <authorList>
            <person name="Kudirkiene E."/>
            <person name="Bojesen A.M."/>
        </authorList>
    </citation>
    <scope>NUCLEOTIDE SEQUENCE [LARGE SCALE GENOMIC DNA]</scope>
    <source>
        <strain evidence="6 7">59/S3/89</strain>
    </source>
</reference>
<evidence type="ECO:0000259" key="5">
    <source>
        <dbReference type="PROSITE" id="PS50970"/>
    </source>
</evidence>
<feature type="binding site" evidence="3 4">
    <location>
        <position position="282"/>
    </location>
    <ligand>
        <name>Zn(2+)</name>
        <dbReference type="ChEBI" id="CHEBI:29105"/>
    </ligand>
</feature>
<dbReference type="PANTHER" id="PTHR11103">
    <property type="entry name" value="SLR1189 PROTEIN"/>
    <property type="match status" value="1"/>
</dbReference>
<dbReference type="Gene3D" id="3.20.20.330">
    <property type="entry name" value="Homocysteine-binding-like domain"/>
    <property type="match status" value="1"/>
</dbReference>
<keyword evidence="2 4" id="KW-0808">Transferase</keyword>
<comment type="caution">
    <text evidence="6">The sequence shown here is derived from an EMBL/GenBank/DDBJ whole genome shotgun (WGS) entry which is preliminary data.</text>
</comment>
<feature type="binding site" evidence="3 4">
    <location>
        <position position="281"/>
    </location>
    <ligand>
        <name>Zn(2+)</name>
        <dbReference type="ChEBI" id="CHEBI:29105"/>
    </ligand>
</feature>
<sequence length="297" mass="32991">MQSLIILDGGMGRELHRRNAPFRQPEWSALALMETPDIVRDVHLDYINAGANVITTNSYAVVPFHIGERFYQQGEQLAARAGKIAQQAVQQSGKSVLIAGSLPPLFGSYRPDLFNPEQAEMLAKPLIQGLSPYVDIWLAETQSSIIEMQTWRKLLGDDPRPFWSSFTLDDSAMQTEPKLRSGELVVDAVKQALALKAATISFNCSQIEVMEAALRQAKTVIDQQPYPVNLGVYANAFEPQPEEMQAANEAIDEIRQDSTPENYLFWAKKWWAIGANVIGGCCGIGPEHIAQLAQHLR</sequence>
<organism evidence="6 7">
    <name type="scientific">Gallibacterium genomosp. 3</name>
    <dbReference type="NCBI Taxonomy" id="505345"/>
    <lineage>
        <taxon>Bacteria</taxon>
        <taxon>Pseudomonadati</taxon>
        <taxon>Pseudomonadota</taxon>
        <taxon>Gammaproteobacteria</taxon>
        <taxon>Pasteurellales</taxon>
        <taxon>Pasteurellaceae</taxon>
        <taxon>Gallibacterium</taxon>
    </lineage>
</organism>
<dbReference type="PIRSF" id="PIRSF037505">
    <property type="entry name" value="Betaine_HMT"/>
    <property type="match status" value="1"/>
</dbReference>
<feature type="binding site" evidence="4">
    <location>
        <position position="204"/>
    </location>
    <ligand>
        <name>Zn(2+)</name>
        <dbReference type="ChEBI" id="CHEBI:29105"/>
    </ligand>
</feature>
<dbReference type="GO" id="GO:0008270">
    <property type="term" value="F:zinc ion binding"/>
    <property type="evidence" value="ECO:0007669"/>
    <property type="project" value="InterPro"/>
</dbReference>
<dbReference type="Pfam" id="PF02574">
    <property type="entry name" value="S-methyl_trans"/>
    <property type="match status" value="1"/>
</dbReference>
<keyword evidence="3 4" id="KW-0862">Zinc</keyword>
<keyword evidence="3 4" id="KW-0479">Metal-binding</keyword>
<comment type="cofactor">
    <cofactor evidence="3">
        <name>Zn(2+)</name>
        <dbReference type="ChEBI" id="CHEBI:29105"/>
    </cofactor>
    <text evidence="3">Binds 1 zinc ion per subunit.</text>
</comment>